<reference evidence="5 6" key="1">
    <citation type="submission" date="2018-01" db="EMBL/GenBank/DDBJ databases">
        <title>Draft genome of the strawberry crown rot pathogen Phytophthora cactorum.</title>
        <authorList>
            <person name="Armitage A.D."/>
            <person name="Lysoe E."/>
            <person name="Nellist C.F."/>
            <person name="Harrison R.J."/>
            <person name="Brurberg M.B."/>
        </authorList>
    </citation>
    <scope>NUCLEOTIDE SEQUENCE [LARGE SCALE GENOMIC DNA]</scope>
    <source>
        <strain evidence="5 6">10300</strain>
    </source>
</reference>
<protein>
    <recommendedName>
        <fullName evidence="7">PiggyBac transposable element-derived protein domain-containing protein</fullName>
    </recommendedName>
</protein>
<dbReference type="Proteomes" id="UP000697107">
    <property type="component" value="Unassembled WGS sequence"/>
</dbReference>
<dbReference type="EMBL" id="RCMI01000328">
    <property type="protein sequence ID" value="KAG2917055.1"/>
    <property type="molecule type" value="Genomic_DNA"/>
</dbReference>
<evidence type="ECO:0008006" key="7">
    <source>
        <dbReference type="Google" id="ProtNLM"/>
    </source>
</evidence>
<dbReference type="OrthoDB" id="93184at2759"/>
<comment type="caution">
    <text evidence="5">The sequence shown here is derived from an EMBL/GenBank/DDBJ whole genome shotgun (WGS) entry which is preliminary data.</text>
</comment>
<evidence type="ECO:0000313" key="6">
    <source>
        <dbReference type="Proteomes" id="UP000251314"/>
    </source>
</evidence>
<dbReference type="AlphaFoldDB" id="A0A329SAW1"/>
<evidence type="ECO:0000313" key="5">
    <source>
        <dbReference type="EMBL" id="RAW34013.1"/>
    </source>
</evidence>
<proteinExistence type="predicted"/>
<keyword evidence="6" id="KW-1185">Reference proteome</keyword>
<feature type="region of interest" description="Disordered" evidence="1">
    <location>
        <begin position="37"/>
        <end position="60"/>
    </location>
</feature>
<gene>
    <name evidence="5" type="ORF">PC110_g9674</name>
    <name evidence="2" type="ORF">PC113_g9055</name>
    <name evidence="3" type="ORF">PC115_g10838</name>
    <name evidence="4" type="ORF">PC118_g7926</name>
</gene>
<organism evidence="5 6">
    <name type="scientific">Phytophthora cactorum</name>
    <dbReference type="NCBI Taxonomy" id="29920"/>
    <lineage>
        <taxon>Eukaryota</taxon>
        <taxon>Sar</taxon>
        <taxon>Stramenopiles</taxon>
        <taxon>Oomycota</taxon>
        <taxon>Peronosporomycetes</taxon>
        <taxon>Peronosporales</taxon>
        <taxon>Peronosporaceae</taxon>
        <taxon>Phytophthora</taxon>
    </lineage>
</organism>
<reference evidence="2" key="2">
    <citation type="submission" date="2018-10" db="EMBL/GenBank/DDBJ databases">
        <title>Effector identification in a new, highly contiguous assembly of the strawberry crown rot pathogen Phytophthora cactorum.</title>
        <authorList>
            <person name="Armitage A.D."/>
            <person name="Nellist C.F."/>
            <person name="Bates H."/>
            <person name="Vickerstaff R.J."/>
            <person name="Harrison R.J."/>
        </authorList>
    </citation>
    <scope>NUCLEOTIDE SEQUENCE</scope>
    <source>
        <strain evidence="2">15-7</strain>
        <strain evidence="3">4032</strain>
        <strain evidence="4">P415</strain>
    </source>
</reference>
<dbReference type="EMBL" id="RCML01000196">
    <property type="protein sequence ID" value="KAG2986173.1"/>
    <property type="molecule type" value="Genomic_DNA"/>
</dbReference>
<evidence type="ECO:0000313" key="4">
    <source>
        <dbReference type="EMBL" id="KAG2986173.1"/>
    </source>
</evidence>
<dbReference type="EMBL" id="MJFZ01000216">
    <property type="protein sequence ID" value="RAW34013.1"/>
    <property type="molecule type" value="Genomic_DNA"/>
</dbReference>
<dbReference type="Proteomes" id="UP000251314">
    <property type="component" value="Unassembled WGS sequence"/>
</dbReference>
<accession>A0A329SAW1</accession>
<feature type="compositionally biased region" description="Polar residues" evidence="1">
    <location>
        <begin position="39"/>
        <end position="50"/>
    </location>
</feature>
<dbReference type="VEuPathDB" id="FungiDB:PC110_g9674"/>
<sequence length="120" mass="13633">MIVVNAYIVNRDVCEKKKNSHFDILAMLHKQLIEESEDSFTQTGKSSTQYGEAERPPAVREGDMLTQTTGIRLNSGVQRLRHRQCKMCSLYKPKTRRGVGLLAQLRYLLTVPPRAGDTLQ</sequence>
<evidence type="ECO:0000313" key="3">
    <source>
        <dbReference type="EMBL" id="KAG2917055.1"/>
    </source>
</evidence>
<dbReference type="Proteomes" id="UP000774804">
    <property type="component" value="Unassembled WGS sequence"/>
</dbReference>
<name>A0A329SAW1_9STRA</name>
<evidence type="ECO:0000256" key="1">
    <source>
        <dbReference type="SAM" id="MobiDB-lite"/>
    </source>
</evidence>
<dbReference type="EMBL" id="RCMG01000221">
    <property type="protein sequence ID" value="KAG2859306.1"/>
    <property type="molecule type" value="Genomic_DNA"/>
</dbReference>
<dbReference type="Proteomes" id="UP000735874">
    <property type="component" value="Unassembled WGS sequence"/>
</dbReference>
<evidence type="ECO:0000313" key="2">
    <source>
        <dbReference type="EMBL" id="KAG2859306.1"/>
    </source>
</evidence>